<sequence length="75" mass="8293">MADQYEAASAVKKRYEENWLKLKGVTAVGIGMVEKKRTGIIVSVSEDKKKIRTRIPAEIDGVAIQIVQTGTFKAQ</sequence>
<dbReference type="EMBL" id="FXTH01000002">
    <property type="protein sequence ID" value="SMO43713.1"/>
    <property type="molecule type" value="Genomic_DNA"/>
</dbReference>
<organism evidence="1 2">
    <name type="scientific">Fodinibius sediminis</name>
    <dbReference type="NCBI Taxonomy" id="1214077"/>
    <lineage>
        <taxon>Bacteria</taxon>
        <taxon>Pseudomonadati</taxon>
        <taxon>Balneolota</taxon>
        <taxon>Balneolia</taxon>
        <taxon>Balneolales</taxon>
        <taxon>Balneolaceae</taxon>
        <taxon>Fodinibius</taxon>
    </lineage>
</organism>
<accession>A0A521B9H3</accession>
<evidence type="ECO:0000313" key="2">
    <source>
        <dbReference type="Proteomes" id="UP000317593"/>
    </source>
</evidence>
<dbReference type="OrthoDB" id="9778740at2"/>
<evidence type="ECO:0000313" key="1">
    <source>
        <dbReference type="EMBL" id="SMO43713.1"/>
    </source>
</evidence>
<keyword evidence="2" id="KW-1185">Reference proteome</keyword>
<dbReference type="Proteomes" id="UP000317593">
    <property type="component" value="Unassembled WGS sequence"/>
</dbReference>
<reference evidence="1 2" key="1">
    <citation type="submission" date="2017-05" db="EMBL/GenBank/DDBJ databases">
        <authorList>
            <person name="Varghese N."/>
            <person name="Submissions S."/>
        </authorList>
    </citation>
    <scope>NUCLEOTIDE SEQUENCE [LARGE SCALE GENOMIC DNA]</scope>
    <source>
        <strain evidence="1 2">DSM 21194</strain>
    </source>
</reference>
<name>A0A521B9H3_9BACT</name>
<dbReference type="RefSeq" id="WP_142713196.1">
    <property type="nucleotide sequence ID" value="NZ_FXTH01000002.1"/>
</dbReference>
<dbReference type="AlphaFoldDB" id="A0A521B9H3"/>
<gene>
    <name evidence="1" type="ORF">SAMN06265218_102326</name>
</gene>
<protein>
    <submittedName>
        <fullName evidence="1">Uncharacterized protein</fullName>
    </submittedName>
</protein>
<proteinExistence type="predicted"/>